<name>A0A2H1W7S1_SPOFR</name>
<dbReference type="EMBL" id="ODYU01006880">
    <property type="protein sequence ID" value="SOQ49121.1"/>
    <property type="molecule type" value="Genomic_DNA"/>
</dbReference>
<accession>A0A2H1W7S1</accession>
<sequence length="93" mass="11058">MTSLQCINCNVRLSRRRRRHALSNDGEDIVNTIIRLWTYLRDITPDDHVYHECWQLASHSCSSDNMPRRHIGHQCLCCMWTTHTKNQAMQNFD</sequence>
<proteinExistence type="predicted"/>
<organism evidence="1">
    <name type="scientific">Spodoptera frugiperda</name>
    <name type="common">Fall armyworm</name>
    <dbReference type="NCBI Taxonomy" id="7108"/>
    <lineage>
        <taxon>Eukaryota</taxon>
        <taxon>Metazoa</taxon>
        <taxon>Ecdysozoa</taxon>
        <taxon>Arthropoda</taxon>
        <taxon>Hexapoda</taxon>
        <taxon>Insecta</taxon>
        <taxon>Pterygota</taxon>
        <taxon>Neoptera</taxon>
        <taxon>Endopterygota</taxon>
        <taxon>Lepidoptera</taxon>
        <taxon>Glossata</taxon>
        <taxon>Ditrysia</taxon>
        <taxon>Noctuoidea</taxon>
        <taxon>Noctuidae</taxon>
        <taxon>Amphipyrinae</taxon>
        <taxon>Spodoptera</taxon>
    </lineage>
</organism>
<gene>
    <name evidence="1" type="ORF">SFRICE_040245</name>
</gene>
<evidence type="ECO:0000313" key="1">
    <source>
        <dbReference type="EMBL" id="SOQ49121.1"/>
    </source>
</evidence>
<reference evidence="1" key="1">
    <citation type="submission" date="2016-07" db="EMBL/GenBank/DDBJ databases">
        <authorList>
            <person name="Bretaudeau A."/>
        </authorList>
    </citation>
    <scope>NUCLEOTIDE SEQUENCE</scope>
    <source>
        <strain evidence="1">Rice</strain>
        <tissue evidence="1">Whole body</tissue>
    </source>
</reference>
<dbReference type="AlphaFoldDB" id="A0A2H1W7S1"/>
<protein>
    <submittedName>
        <fullName evidence="1">SFRICE_040245</fullName>
    </submittedName>
</protein>